<feature type="domain" description="Tyr recombinase" evidence="5">
    <location>
        <begin position="172"/>
        <end position="374"/>
    </location>
</feature>
<dbReference type="CDD" id="cd01189">
    <property type="entry name" value="INT_ICEBs1_C_like"/>
    <property type="match status" value="1"/>
</dbReference>
<dbReference type="GO" id="GO:0006310">
    <property type="term" value="P:DNA recombination"/>
    <property type="evidence" value="ECO:0007669"/>
    <property type="project" value="UniProtKB-KW"/>
</dbReference>
<protein>
    <submittedName>
        <fullName evidence="6">Integrase</fullName>
    </submittedName>
</protein>
<dbReference type="Gene3D" id="1.10.150.130">
    <property type="match status" value="1"/>
</dbReference>
<reference evidence="6 7" key="1">
    <citation type="submission" date="2014-12" db="EMBL/GenBank/DDBJ databases">
        <title>Draft genome sequences of 29 type strains of Enterococci.</title>
        <authorList>
            <person name="Zhong Z."/>
            <person name="Sun Z."/>
            <person name="Liu W."/>
            <person name="Zhang W."/>
            <person name="Zhang H."/>
        </authorList>
    </citation>
    <scope>NUCLEOTIDE SEQUENCE [LARGE SCALE GENOMIC DNA]</scope>
    <source>
        <strain evidence="6 7">DSM 15687</strain>
    </source>
</reference>
<dbReference type="RefSeq" id="WP_071856228.1">
    <property type="nucleotide sequence ID" value="NZ_JBCLRY010000012.1"/>
</dbReference>
<evidence type="ECO:0000256" key="4">
    <source>
        <dbReference type="ARBA" id="ARBA00023172"/>
    </source>
</evidence>
<dbReference type="InterPro" id="IPR011010">
    <property type="entry name" value="DNA_brk_join_enz"/>
</dbReference>
<keyword evidence="2" id="KW-0229">DNA integration</keyword>
<dbReference type="EMBL" id="JXLB01000029">
    <property type="protein sequence ID" value="OJG77951.1"/>
    <property type="molecule type" value="Genomic_DNA"/>
</dbReference>
<dbReference type="OrthoDB" id="9803188at2"/>
<dbReference type="Pfam" id="PF14657">
    <property type="entry name" value="Arm-DNA-bind_4"/>
    <property type="match status" value="1"/>
</dbReference>
<dbReference type="Pfam" id="PF00589">
    <property type="entry name" value="Phage_integrase"/>
    <property type="match status" value="1"/>
</dbReference>
<dbReference type="InterPro" id="IPR010998">
    <property type="entry name" value="Integrase_recombinase_N"/>
</dbReference>
<dbReference type="Gene3D" id="1.10.443.10">
    <property type="entry name" value="Intergrase catalytic core"/>
    <property type="match status" value="1"/>
</dbReference>
<evidence type="ECO:0000259" key="5">
    <source>
        <dbReference type="PROSITE" id="PS51898"/>
    </source>
</evidence>
<dbReference type="InterPro" id="IPR050808">
    <property type="entry name" value="Phage_Integrase"/>
</dbReference>
<dbReference type="STRING" id="150033.RV14_GL001283"/>
<gene>
    <name evidence="6" type="ORF">RV14_GL001283</name>
</gene>
<name>A0A1L8WA80_9ENTE</name>
<dbReference type="PANTHER" id="PTHR30629:SF2">
    <property type="entry name" value="PROPHAGE INTEGRASE INTS-RELATED"/>
    <property type="match status" value="1"/>
</dbReference>
<keyword evidence="4" id="KW-0233">DNA recombination</keyword>
<evidence type="ECO:0000256" key="1">
    <source>
        <dbReference type="ARBA" id="ARBA00008857"/>
    </source>
</evidence>
<keyword evidence="3" id="KW-0238">DNA-binding</keyword>
<comment type="caution">
    <text evidence="6">The sequence shown here is derived from an EMBL/GenBank/DDBJ whole genome shotgun (WGS) entry which is preliminary data.</text>
</comment>
<dbReference type="InterPro" id="IPR004107">
    <property type="entry name" value="Integrase_SAM-like_N"/>
</dbReference>
<dbReference type="InterPro" id="IPR013762">
    <property type="entry name" value="Integrase-like_cat_sf"/>
</dbReference>
<sequence length="382" mass="44989">MATFEQYKKKNGEKLWKFQTYLGVDPLTGKQVRTTRRGFKTKKEAQLALTKLQLEYESNGLNKSKELTFQEVYDLWIVNYEQTVKESSFVKTKEQFANHILPAFGALKINKISIDIAQKFANEKVKKFVLYREFINNASRICDYAIKLGYLQDNPFKKITVPKRKVSVHEEDTLNFFSKEELEIFLKSVEKKKDIRMYSFFRTLSFTGMRVGELLALTWKDIDFNDNYIKINKTLARGKNRRLYVEQPKTKNSKRDIPVDDETINILKKWRLEQRKWLLTLGINTLSKNQLVFSNQKNEYFQLSKPRKWLEVIIKQNNLKRITVHGLRHTHASLLLEAGANIKDVQERLGHSSIQITMDLYIHITDKRKEKTAAQFAKYIGI</sequence>
<dbReference type="PROSITE" id="PS51898">
    <property type="entry name" value="TYR_RECOMBINASE"/>
    <property type="match status" value="1"/>
</dbReference>
<evidence type="ECO:0000256" key="3">
    <source>
        <dbReference type="ARBA" id="ARBA00023125"/>
    </source>
</evidence>
<dbReference type="Proteomes" id="UP000182152">
    <property type="component" value="Unassembled WGS sequence"/>
</dbReference>
<accession>A0A1L8WA80</accession>
<dbReference type="SUPFAM" id="SSF56349">
    <property type="entry name" value="DNA breaking-rejoining enzymes"/>
    <property type="match status" value="1"/>
</dbReference>
<organism evidence="6 7">
    <name type="scientific">Enterococcus ratti</name>
    <dbReference type="NCBI Taxonomy" id="150033"/>
    <lineage>
        <taxon>Bacteria</taxon>
        <taxon>Bacillati</taxon>
        <taxon>Bacillota</taxon>
        <taxon>Bacilli</taxon>
        <taxon>Lactobacillales</taxon>
        <taxon>Enterococcaceae</taxon>
        <taxon>Enterococcus</taxon>
    </lineage>
</organism>
<dbReference type="InterPro" id="IPR002104">
    <property type="entry name" value="Integrase_catalytic"/>
</dbReference>
<evidence type="ECO:0000313" key="7">
    <source>
        <dbReference type="Proteomes" id="UP000182152"/>
    </source>
</evidence>
<comment type="similarity">
    <text evidence="1">Belongs to the 'phage' integrase family.</text>
</comment>
<dbReference type="AlphaFoldDB" id="A0A1L8WA80"/>
<dbReference type="GO" id="GO:0003677">
    <property type="term" value="F:DNA binding"/>
    <property type="evidence" value="ECO:0007669"/>
    <property type="project" value="UniProtKB-KW"/>
</dbReference>
<keyword evidence="7" id="KW-1185">Reference proteome</keyword>
<dbReference type="PANTHER" id="PTHR30629">
    <property type="entry name" value="PROPHAGE INTEGRASE"/>
    <property type="match status" value="1"/>
</dbReference>
<evidence type="ECO:0000313" key="6">
    <source>
        <dbReference type="EMBL" id="OJG77951.1"/>
    </source>
</evidence>
<dbReference type="InterPro" id="IPR028259">
    <property type="entry name" value="AP2-like_int_N"/>
</dbReference>
<dbReference type="Pfam" id="PF14659">
    <property type="entry name" value="Phage_int_SAM_3"/>
    <property type="match status" value="1"/>
</dbReference>
<proteinExistence type="inferred from homology"/>
<dbReference type="GO" id="GO:0015074">
    <property type="term" value="P:DNA integration"/>
    <property type="evidence" value="ECO:0007669"/>
    <property type="project" value="UniProtKB-KW"/>
</dbReference>
<evidence type="ECO:0000256" key="2">
    <source>
        <dbReference type="ARBA" id="ARBA00022908"/>
    </source>
</evidence>